<proteinExistence type="inferred from homology"/>
<dbReference type="PANTHER" id="PTHR48104">
    <property type="entry name" value="METACASPASE-4"/>
    <property type="match status" value="1"/>
</dbReference>
<dbReference type="HOGENOM" id="CLU_094659_1_0_1"/>
<keyword evidence="3" id="KW-0645">Protease</keyword>
<dbReference type="PANTHER" id="PTHR48104:SF30">
    <property type="entry name" value="METACASPASE-1"/>
    <property type="match status" value="1"/>
</dbReference>
<evidence type="ECO:0000256" key="3">
    <source>
        <dbReference type="ARBA" id="ARBA00022807"/>
    </source>
</evidence>
<dbReference type="OrthoDB" id="2797073at2759"/>
<evidence type="ECO:0000256" key="2">
    <source>
        <dbReference type="ARBA" id="ARBA00022703"/>
    </source>
</evidence>
<dbReference type="InterPro" id="IPR050452">
    <property type="entry name" value="Metacaspase"/>
</dbReference>
<dbReference type="GO" id="GO:0006508">
    <property type="term" value="P:proteolysis"/>
    <property type="evidence" value="ECO:0007669"/>
    <property type="project" value="InterPro"/>
</dbReference>
<keyword evidence="2" id="KW-0053">Apoptosis</keyword>
<name>S8DQM4_FOMSC</name>
<gene>
    <name evidence="5" type="ORF">FOMPIDRAFT_1133340</name>
</gene>
<dbReference type="Proteomes" id="UP000015241">
    <property type="component" value="Unassembled WGS sequence"/>
</dbReference>
<dbReference type="InterPro" id="IPR029030">
    <property type="entry name" value="Caspase-like_dom_sf"/>
</dbReference>
<dbReference type="InterPro" id="IPR011600">
    <property type="entry name" value="Pept_C14_caspase"/>
</dbReference>
<feature type="non-terminal residue" evidence="5">
    <location>
        <position position="1"/>
    </location>
</feature>
<evidence type="ECO:0000313" key="5">
    <source>
        <dbReference type="EMBL" id="EPS94982.1"/>
    </source>
</evidence>
<keyword evidence="3" id="KW-0378">Hydrolase</keyword>
<evidence type="ECO:0000259" key="4">
    <source>
        <dbReference type="Pfam" id="PF00656"/>
    </source>
</evidence>
<keyword evidence="6" id="KW-1185">Reference proteome</keyword>
<dbReference type="InParanoid" id="S8DQM4"/>
<dbReference type="Gene3D" id="3.40.50.1460">
    <property type="match status" value="1"/>
</dbReference>
<dbReference type="EMBL" id="KE504218">
    <property type="protein sequence ID" value="EPS94982.1"/>
    <property type="molecule type" value="Genomic_DNA"/>
</dbReference>
<dbReference type="AlphaFoldDB" id="S8DQM4"/>
<evidence type="ECO:0000256" key="1">
    <source>
        <dbReference type="ARBA" id="ARBA00009005"/>
    </source>
</evidence>
<dbReference type="SUPFAM" id="SSF52129">
    <property type="entry name" value="Caspase-like"/>
    <property type="match status" value="1"/>
</dbReference>
<dbReference type="GO" id="GO:0004197">
    <property type="term" value="F:cysteine-type endopeptidase activity"/>
    <property type="evidence" value="ECO:0007669"/>
    <property type="project" value="InterPro"/>
</dbReference>
<dbReference type="GO" id="GO:0005737">
    <property type="term" value="C:cytoplasm"/>
    <property type="evidence" value="ECO:0007669"/>
    <property type="project" value="TreeGrafter"/>
</dbReference>
<organism evidence="5 6">
    <name type="scientific">Fomitopsis schrenkii</name>
    <name type="common">Brown rot fungus</name>
    <dbReference type="NCBI Taxonomy" id="2126942"/>
    <lineage>
        <taxon>Eukaryota</taxon>
        <taxon>Fungi</taxon>
        <taxon>Dikarya</taxon>
        <taxon>Basidiomycota</taxon>
        <taxon>Agaricomycotina</taxon>
        <taxon>Agaricomycetes</taxon>
        <taxon>Polyporales</taxon>
        <taxon>Fomitopsis</taxon>
    </lineage>
</organism>
<evidence type="ECO:0000313" key="6">
    <source>
        <dbReference type="Proteomes" id="UP000015241"/>
    </source>
</evidence>
<accession>S8DQM4</accession>
<sequence length="153" mass="16610">LFALVIAIDHYVNEAIPDLSGCTNDAEDFTKFLTETLCVPAKRICHLSNEAATRQAILSNFRAHLIDNMDLRKGDAMVFFYAGHGSRVAADPGWFADGNMVETIVPHDEGSEDSHGNVIYGIPDRTVDALMRELAYKKGDNIASSLAAPDSGP</sequence>
<dbReference type="GO" id="GO:0006915">
    <property type="term" value="P:apoptotic process"/>
    <property type="evidence" value="ECO:0007669"/>
    <property type="project" value="UniProtKB-KW"/>
</dbReference>
<feature type="domain" description="Peptidase C14 caspase" evidence="4">
    <location>
        <begin position="2"/>
        <end position="109"/>
    </location>
</feature>
<reference evidence="5 6" key="1">
    <citation type="journal article" date="2012" name="Science">
        <title>The Paleozoic origin of enzymatic lignin decomposition reconstructed from 31 fungal genomes.</title>
        <authorList>
            <person name="Floudas D."/>
            <person name="Binder M."/>
            <person name="Riley R."/>
            <person name="Barry K."/>
            <person name="Blanchette R.A."/>
            <person name="Henrissat B."/>
            <person name="Martinez A.T."/>
            <person name="Otillar R."/>
            <person name="Spatafora J.W."/>
            <person name="Yadav J.S."/>
            <person name="Aerts A."/>
            <person name="Benoit I."/>
            <person name="Boyd A."/>
            <person name="Carlson A."/>
            <person name="Copeland A."/>
            <person name="Coutinho P.M."/>
            <person name="de Vries R.P."/>
            <person name="Ferreira P."/>
            <person name="Findley K."/>
            <person name="Foster B."/>
            <person name="Gaskell J."/>
            <person name="Glotzer D."/>
            <person name="Gorecki P."/>
            <person name="Heitman J."/>
            <person name="Hesse C."/>
            <person name="Hori C."/>
            <person name="Igarashi K."/>
            <person name="Jurgens J.A."/>
            <person name="Kallen N."/>
            <person name="Kersten P."/>
            <person name="Kohler A."/>
            <person name="Kuees U."/>
            <person name="Kumar T.K.A."/>
            <person name="Kuo A."/>
            <person name="LaButti K."/>
            <person name="Larrondo L.F."/>
            <person name="Lindquist E."/>
            <person name="Ling A."/>
            <person name="Lombard V."/>
            <person name="Lucas S."/>
            <person name="Lundell T."/>
            <person name="Martin R."/>
            <person name="McLaughlin D.J."/>
            <person name="Morgenstern I."/>
            <person name="Morin E."/>
            <person name="Murat C."/>
            <person name="Nagy L.G."/>
            <person name="Nolan M."/>
            <person name="Ohm R.A."/>
            <person name="Patyshakuliyeva A."/>
            <person name="Rokas A."/>
            <person name="Ruiz-Duenas F.J."/>
            <person name="Sabat G."/>
            <person name="Salamov A."/>
            <person name="Samejima M."/>
            <person name="Schmutz J."/>
            <person name="Slot J.C."/>
            <person name="St John F."/>
            <person name="Stenlid J."/>
            <person name="Sun H."/>
            <person name="Sun S."/>
            <person name="Syed K."/>
            <person name="Tsang A."/>
            <person name="Wiebenga A."/>
            <person name="Young D."/>
            <person name="Pisabarro A."/>
            <person name="Eastwood D.C."/>
            <person name="Martin F."/>
            <person name="Cullen D."/>
            <person name="Grigoriev I.V."/>
            <person name="Hibbett D.S."/>
        </authorList>
    </citation>
    <scope>NUCLEOTIDE SEQUENCE</scope>
    <source>
        <strain evidence="6">FP-58527</strain>
    </source>
</reference>
<dbReference type="Pfam" id="PF00656">
    <property type="entry name" value="Peptidase_C14"/>
    <property type="match status" value="1"/>
</dbReference>
<comment type="similarity">
    <text evidence="1">Belongs to the peptidase C14B family.</text>
</comment>
<keyword evidence="3" id="KW-0788">Thiol protease</keyword>
<protein>
    <recommendedName>
        <fullName evidence="4">Peptidase C14 caspase domain-containing protein</fullName>
    </recommendedName>
</protein>